<dbReference type="InterPro" id="IPR012914">
    <property type="entry name" value="PucR_dom"/>
</dbReference>
<evidence type="ECO:0008006" key="5">
    <source>
        <dbReference type="Google" id="ProtNLM"/>
    </source>
</evidence>
<proteinExistence type="predicted"/>
<gene>
    <name evidence="3" type="ORF">COM45_03370</name>
</gene>
<dbReference type="Pfam" id="PF13556">
    <property type="entry name" value="HTH_30"/>
    <property type="match status" value="1"/>
</dbReference>
<feature type="domain" description="Purine catabolism PurC-like" evidence="1">
    <location>
        <begin position="26"/>
        <end position="121"/>
    </location>
</feature>
<sequence>MSELRFQWLFNQRKLNLRPILEGPREFTTIQASELRDPSEFTTQGAIILTLGLAFENSPSDFSAYARTLAAAGVGAIGFGTGLTFATVPQELIDAAARHHLTLFEVPRATPFISIINTVTTEQSRIENNLQFTLHRQQERLNQAASNGINALLERASKELGAAVAVANDSGNVINRHDLGELSAAEFALVAASQSSGRTSGARSSITKDGTTIATITNVFNTHGRRRIALAVSREQKFDSYDRALTRHLAGLAEMLLQNRDSSARIILGALALATQVSGTTPALGATALDAAFNSVASHGRLHLCLVQADSPTRLSRALGLVHRTANKGGYACFVLPLEGTASESALIALPPETINAQELFGRYAKNLQVSVLKDTPWEEISADRVTALKTHARSLPPGTMAEFSSDAPAWLGESAVHEALGKRRAAIVGKLKHHDATHNTELLRTLRTYLLADAQLAAAASELNVHRHTVRARIEKVQALCGIDLANPVIRAETLLLCLGS</sequence>
<dbReference type="EMBL" id="NWBP01000011">
    <property type="protein sequence ID" value="PCC83407.1"/>
    <property type="molecule type" value="Genomic_DNA"/>
</dbReference>
<evidence type="ECO:0000313" key="3">
    <source>
        <dbReference type="EMBL" id="PCC83407.1"/>
    </source>
</evidence>
<evidence type="ECO:0000259" key="2">
    <source>
        <dbReference type="Pfam" id="PF13556"/>
    </source>
</evidence>
<dbReference type="InterPro" id="IPR042070">
    <property type="entry name" value="PucR_C-HTH_sf"/>
</dbReference>
<dbReference type="AlphaFoldDB" id="A0A2A4ALK2"/>
<dbReference type="Proteomes" id="UP000218690">
    <property type="component" value="Unassembled WGS sequence"/>
</dbReference>
<reference evidence="3 4" key="1">
    <citation type="submission" date="2017-09" db="EMBL/GenBank/DDBJ databases">
        <title>Draft Genome Sequence of Corynebacterium accolens AH4003.</title>
        <authorList>
            <person name="Chen Y."/>
            <person name="Oosthuysen W.F."/>
            <person name="Kelley S."/>
            <person name="Horswill A."/>
        </authorList>
    </citation>
    <scope>NUCLEOTIDE SEQUENCE [LARGE SCALE GENOMIC DNA]</scope>
    <source>
        <strain evidence="3 4">AH4003</strain>
    </source>
</reference>
<dbReference type="InterPro" id="IPR051448">
    <property type="entry name" value="CdaR-like_regulators"/>
</dbReference>
<evidence type="ECO:0000313" key="4">
    <source>
        <dbReference type="Proteomes" id="UP000218690"/>
    </source>
</evidence>
<dbReference type="PANTHER" id="PTHR33744">
    <property type="entry name" value="CARBOHYDRATE DIACID REGULATOR"/>
    <property type="match status" value="1"/>
</dbReference>
<comment type="caution">
    <text evidence="3">The sequence shown here is derived from an EMBL/GenBank/DDBJ whole genome shotgun (WGS) entry which is preliminary data.</text>
</comment>
<dbReference type="PANTHER" id="PTHR33744:SF1">
    <property type="entry name" value="DNA-BINDING TRANSCRIPTIONAL ACTIVATOR ADER"/>
    <property type="match status" value="1"/>
</dbReference>
<accession>A0A2A4ALK2</accession>
<name>A0A2A4ALK2_9CORY</name>
<dbReference type="Pfam" id="PF07905">
    <property type="entry name" value="PucR"/>
    <property type="match status" value="1"/>
</dbReference>
<protein>
    <recommendedName>
        <fullName evidence="5">PucR family transcriptional regulator</fullName>
    </recommendedName>
</protein>
<feature type="domain" description="PucR C-terminal helix-turn-helix" evidence="2">
    <location>
        <begin position="443"/>
        <end position="496"/>
    </location>
</feature>
<dbReference type="InterPro" id="IPR025736">
    <property type="entry name" value="PucR_C-HTH_dom"/>
</dbReference>
<dbReference type="Gene3D" id="1.10.10.2840">
    <property type="entry name" value="PucR C-terminal helix-turn-helix domain"/>
    <property type="match status" value="1"/>
</dbReference>
<organism evidence="3 4">
    <name type="scientific">Corynebacterium accolens</name>
    <dbReference type="NCBI Taxonomy" id="38284"/>
    <lineage>
        <taxon>Bacteria</taxon>
        <taxon>Bacillati</taxon>
        <taxon>Actinomycetota</taxon>
        <taxon>Actinomycetes</taxon>
        <taxon>Mycobacteriales</taxon>
        <taxon>Corynebacteriaceae</taxon>
        <taxon>Corynebacterium</taxon>
    </lineage>
</organism>
<evidence type="ECO:0000259" key="1">
    <source>
        <dbReference type="Pfam" id="PF07905"/>
    </source>
</evidence>